<gene>
    <name evidence="3" type="ORF">LEP48_16375</name>
</gene>
<name>A0ABS7ZK79_9MICO</name>
<proteinExistence type="predicted"/>
<dbReference type="RefSeq" id="WP_225566643.1">
    <property type="nucleotide sequence ID" value="NZ_JAIXCQ010000014.1"/>
</dbReference>
<dbReference type="CDD" id="cd00081">
    <property type="entry name" value="Hint"/>
    <property type="match status" value="1"/>
</dbReference>
<dbReference type="InterPro" id="IPR003587">
    <property type="entry name" value="Hint_dom_N"/>
</dbReference>
<feature type="chain" id="PRO_5046308693" evidence="1">
    <location>
        <begin position="36"/>
        <end position="328"/>
    </location>
</feature>
<dbReference type="NCBIfam" id="TIGR01445">
    <property type="entry name" value="intein_Nterm"/>
    <property type="match status" value="1"/>
</dbReference>
<dbReference type="EMBL" id="JAIXCQ010000014">
    <property type="protein sequence ID" value="MCA5894912.1"/>
    <property type="molecule type" value="Genomic_DNA"/>
</dbReference>
<keyword evidence="4" id="KW-1185">Reference proteome</keyword>
<evidence type="ECO:0000259" key="2">
    <source>
        <dbReference type="SMART" id="SM00306"/>
    </source>
</evidence>
<dbReference type="SMART" id="SM00306">
    <property type="entry name" value="HintN"/>
    <property type="match status" value="1"/>
</dbReference>
<dbReference type="SUPFAM" id="SSF51294">
    <property type="entry name" value="Hedgehog/intein (Hint) domain"/>
    <property type="match status" value="1"/>
</dbReference>
<reference evidence="3 4" key="1">
    <citation type="submission" date="2021-09" db="EMBL/GenBank/DDBJ databases">
        <title>Isoptericola luteus sp. nov., a novel bacterium isolated from Harbin, the capital city of Heilongjiang province.</title>
        <authorList>
            <person name="Li J."/>
        </authorList>
    </citation>
    <scope>NUCLEOTIDE SEQUENCE [LARGE SCALE GENOMIC DNA]</scope>
    <source>
        <strain evidence="3 4">NEAU-Y5</strain>
    </source>
</reference>
<evidence type="ECO:0000256" key="1">
    <source>
        <dbReference type="SAM" id="SignalP"/>
    </source>
</evidence>
<evidence type="ECO:0000313" key="4">
    <source>
        <dbReference type="Proteomes" id="UP001319870"/>
    </source>
</evidence>
<protein>
    <submittedName>
        <fullName evidence="3">HINT domain-containing protein</fullName>
    </submittedName>
</protein>
<feature type="domain" description="Hint" evidence="2">
    <location>
        <begin position="99"/>
        <end position="193"/>
    </location>
</feature>
<dbReference type="PROSITE" id="PS50817">
    <property type="entry name" value="INTEIN_N_TER"/>
    <property type="match status" value="1"/>
</dbReference>
<dbReference type="Proteomes" id="UP001319870">
    <property type="component" value="Unassembled WGS sequence"/>
</dbReference>
<sequence>MTTTTRTARPRWVLAVWTALMVVAALFLAAGTASAATGPAAENRVRASASAAQTLDRPPQDVSADQRLGNTFPQPGIVVATGVATKTGCKGGACGIPGGTCFVAGTLILTEDGRNPIEEIEVGEKVWAKDLATGEAVLRVVDKTFVRHTAELVHLTVDGDTITTTAEHPFWVDGRGWVNAGDLKPGDVLVTPDGVATLDRKLVEQRPETVCNFRVTGLHNYYALDGDTPVLVHNANYLNTTESAGSLGGKYTPGQQTRDPSSQWYHEYLSNDELLDSINRAGDGDGILVSQNGTILGGHHRWDELLTRIDDGRIDADTPIRIDIFQGD</sequence>
<feature type="signal peptide" evidence="1">
    <location>
        <begin position="1"/>
        <end position="35"/>
    </location>
</feature>
<keyword evidence="1" id="KW-0732">Signal</keyword>
<evidence type="ECO:0000313" key="3">
    <source>
        <dbReference type="EMBL" id="MCA5894912.1"/>
    </source>
</evidence>
<dbReference type="Gene3D" id="2.170.16.10">
    <property type="entry name" value="Hedgehog/Intein (Hint) domain"/>
    <property type="match status" value="1"/>
</dbReference>
<comment type="caution">
    <text evidence="3">The sequence shown here is derived from an EMBL/GenBank/DDBJ whole genome shotgun (WGS) entry which is preliminary data.</text>
</comment>
<dbReference type="Pfam" id="PF07591">
    <property type="entry name" value="PT-HINT"/>
    <property type="match status" value="1"/>
</dbReference>
<dbReference type="InterPro" id="IPR036844">
    <property type="entry name" value="Hint_dom_sf"/>
</dbReference>
<dbReference type="InterPro" id="IPR006141">
    <property type="entry name" value="Intein_N"/>
</dbReference>
<organism evidence="3 4">
    <name type="scientific">Isoptericola luteus</name>
    <dbReference type="NCBI Taxonomy" id="2879484"/>
    <lineage>
        <taxon>Bacteria</taxon>
        <taxon>Bacillati</taxon>
        <taxon>Actinomycetota</taxon>
        <taxon>Actinomycetes</taxon>
        <taxon>Micrococcales</taxon>
        <taxon>Promicromonosporaceae</taxon>
        <taxon>Isoptericola</taxon>
    </lineage>
</organism>
<accession>A0ABS7ZK79</accession>